<evidence type="ECO:0000313" key="2">
    <source>
        <dbReference type="Proteomes" id="UP001200145"/>
    </source>
</evidence>
<dbReference type="PANTHER" id="PTHR38477:SF1">
    <property type="entry name" value="MUREIN L,D-TRANSPEPTIDASE CATALYTIC DOMAIN FAMILY PROTEIN"/>
    <property type="match status" value="1"/>
</dbReference>
<comment type="caution">
    <text evidence="1">The sequence shown here is derived from an EMBL/GenBank/DDBJ whole genome shotgun (WGS) entry which is preliminary data.</text>
</comment>
<organism evidence="1 2">
    <name type="scientific">Flavihumibacter fluminis</name>
    <dbReference type="NCBI Taxonomy" id="2909236"/>
    <lineage>
        <taxon>Bacteria</taxon>
        <taxon>Pseudomonadati</taxon>
        <taxon>Bacteroidota</taxon>
        <taxon>Chitinophagia</taxon>
        <taxon>Chitinophagales</taxon>
        <taxon>Chitinophagaceae</taxon>
        <taxon>Flavihumibacter</taxon>
    </lineage>
</organism>
<accession>A0ABS9BFW6</accession>
<dbReference type="RefSeq" id="WP_234865411.1">
    <property type="nucleotide sequence ID" value="NZ_JAKEVY010000002.1"/>
</dbReference>
<dbReference type="PANTHER" id="PTHR38477">
    <property type="entry name" value="HYPOTHETICAL EXPORTED PROTEIN"/>
    <property type="match status" value="1"/>
</dbReference>
<protein>
    <submittedName>
        <fullName evidence="1">Murein L,D-transpeptidase catalytic domain family protein</fullName>
    </submittedName>
</protein>
<dbReference type="Proteomes" id="UP001200145">
    <property type="component" value="Unassembled WGS sequence"/>
</dbReference>
<reference evidence="1 2" key="1">
    <citation type="submission" date="2022-01" db="EMBL/GenBank/DDBJ databases">
        <title>Flavihumibacter sp. nov., isolated from sediment of a river.</title>
        <authorList>
            <person name="Liu H."/>
        </authorList>
    </citation>
    <scope>NUCLEOTIDE SEQUENCE [LARGE SCALE GENOMIC DNA]</scope>
    <source>
        <strain evidence="1 2">RY-1</strain>
    </source>
</reference>
<dbReference type="InterPro" id="IPR032676">
    <property type="entry name" value="YkuD_2"/>
</dbReference>
<keyword evidence="2" id="KW-1185">Reference proteome</keyword>
<dbReference type="EMBL" id="JAKEVY010000002">
    <property type="protein sequence ID" value="MCF1714598.1"/>
    <property type="molecule type" value="Genomic_DNA"/>
</dbReference>
<proteinExistence type="predicted"/>
<sequence>MRYKSAGLLFTILVIATLSISAYSGNKTIPSGSKKSYSDSSIAEAPAIAVWISVYHGLRLDSLGLSADAFEKAIRGWEKLKRKGELSNPSVLSIADFSQPSTSKRLYIIDLEKNQLLFHTYVAHGRNSGKDQAVAYSNRAKSHMSSPGFYRTESTYYGSNGYSLKLSGLEKGINDNALRRAIVVHGANYVSESLIESQGYLGRSYGCPAIPTYLARPIINTIKDGSCLFIHAPIQQYAQNSRLAN</sequence>
<dbReference type="Pfam" id="PF13645">
    <property type="entry name" value="YkuD_2"/>
    <property type="match status" value="1"/>
</dbReference>
<evidence type="ECO:0000313" key="1">
    <source>
        <dbReference type="EMBL" id="MCF1714598.1"/>
    </source>
</evidence>
<name>A0ABS9BFW6_9BACT</name>
<gene>
    <name evidence="1" type="ORF">L0U88_08175</name>
</gene>